<gene>
    <name evidence="3" type="primary">LOC100374936</name>
</gene>
<dbReference type="Pfam" id="PF10274">
    <property type="entry name" value="ParcG"/>
    <property type="match status" value="1"/>
</dbReference>
<dbReference type="PANTHER" id="PTHR21207:SF1">
    <property type="entry name" value="PACRG-LIKE PROTEIN"/>
    <property type="match status" value="1"/>
</dbReference>
<dbReference type="InterPro" id="IPR011989">
    <property type="entry name" value="ARM-like"/>
</dbReference>
<protein>
    <submittedName>
        <fullName evidence="3">PACRG-like protein-like</fullName>
    </submittedName>
</protein>
<dbReference type="GeneID" id="100374936"/>
<dbReference type="InterPro" id="IPR016024">
    <property type="entry name" value="ARM-type_fold"/>
</dbReference>
<dbReference type="SUPFAM" id="SSF48371">
    <property type="entry name" value="ARM repeat"/>
    <property type="match status" value="1"/>
</dbReference>
<sequence>MTSFGPPRASSGGSKSRSSSAGSTSSTGSKPSSAGSSGRPVKTRPSDRLNPKTIDPFNERGPKSAFATVYANGGVPCRLVHGSVKHKLHWDIPVEEVAYDPVLITLTEGLRETKHPYIFVAQMGFKELLEVYESSEKILPVLPKIIAPLRAALSHSDGQVFEGSLNSVVQLSAAAGAHLNPHLKQLLGCMSKRSMEKKYKDKVATALQQIEQSCGRESLPIIKAKVPTYSSIFT</sequence>
<reference evidence="3" key="1">
    <citation type="submission" date="2025-08" db="UniProtKB">
        <authorList>
            <consortium name="RefSeq"/>
        </authorList>
    </citation>
    <scope>IDENTIFICATION</scope>
    <source>
        <tissue evidence="3">Testes</tissue>
    </source>
</reference>
<dbReference type="Proteomes" id="UP000694865">
    <property type="component" value="Unplaced"/>
</dbReference>
<evidence type="ECO:0000256" key="1">
    <source>
        <dbReference type="SAM" id="MobiDB-lite"/>
    </source>
</evidence>
<organism evidence="2 3">
    <name type="scientific">Saccoglossus kowalevskii</name>
    <name type="common">Acorn worm</name>
    <dbReference type="NCBI Taxonomy" id="10224"/>
    <lineage>
        <taxon>Eukaryota</taxon>
        <taxon>Metazoa</taxon>
        <taxon>Hemichordata</taxon>
        <taxon>Enteropneusta</taxon>
        <taxon>Harrimaniidae</taxon>
        <taxon>Saccoglossus</taxon>
    </lineage>
</organism>
<feature type="compositionally biased region" description="Low complexity" evidence="1">
    <location>
        <begin position="1"/>
        <end position="39"/>
    </location>
</feature>
<dbReference type="Gene3D" id="1.25.10.10">
    <property type="entry name" value="Leucine-rich Repeat Variant"/>
    <property type="match status" value="1"/>
</dbReference>
<feature type="region of interest" description="Disordered" evidence="1">
    <location>
        <begin position="1"/>
        <end position="60"/>
    </location>
</feature>
<proteinExistence type="predicted"/>
<dbReference type="RefSeq" id="XP_002737923.1">
    <property type="nucleotide sequence ID" value="XM_002737877.2"/>
</dbReference>
<evidence type="ECO:0000313" key="2">
    <source>
        <dbReference type="Proteomes" id="UP000694865"/>
    </source>
</evidence>
<evidence type="ECO:0000313" key="3">
    <source>
        <dbReference type="RefSeq" id="XP_002737923.1"/>
    </source>
</evidence>
<accession>A0ABM0GUZ7</accession>
<dbReference type="PANTHER" id="PTHR21207">
    <property type="entry name" value="PARKIN COREGULATED GENE PROTEIN PARK2 COREGULATED"/>
    <property type="match status" value="1"/>
</dbReference>
<dbReference type="InterPro" id="IPR019399">
    <property type="entry name" value="Parkin_co-regulated_protein"/>
</dbReference>
<keyword evidence="2" id="KW-1185">Reference proteome</keyword>
<name>A0ABM0GUZ7_SACKO</name>